<feature type="compositionally biased region" description="Basic and acidic residues" evidence="1">
    <location>
        <begin position="183"/>
        <end position="194"/>
    </location>
</feature>
<evidence type="ECO:0000259" key="2">
    <source>
        <dbReference type="Pfam" id="PF23047"/>
    </source>
</evidence>
<dbReference type="OrthoDB" id="5881544at2759"/>
<dbReference type="Pfam" id="PF23047">
    <property type="entry name" value="DUF7038"/>
    <property type="match status" value="1"/>
</dbReference>
<reference evidence="4" key="1">
    <citation type="submission" date="2011-07" db="EMBL/GenBank/DDBJ databases">
        <authorList>
            <consortium name="Caenorhabditis brenneri Sequencing and Analysis Consortium"/>
            <person name="Wilson R.K."/>
        </authorList>
    </citation>
    <scope>NUCLEOTIDE SEQUENCE [LARGE SCALE GENOMIC DNA]</scope>
    <source>
        <strain evidence="4">PB2801</strain>
    </source>
</reference>
<sequence length="615" mass="71016">MNNRKLVAQRPATGSPQDPAHPLVLGQNYMDREPVSAASRRVLPPAHRQDSRPAPYARPLPVRDSRNVERDTAANARLSVSSSNALLAPEGHQMALGRPQDPDLPSVPRERPVTHQLLPLDYGREHNTAPRFVAAQHMWDPRHRQIDVGQNQAAPRIPLTGRLAGRVSMALHNAGHVQAPRDQPARRLLPDARRNRPHRPRRHPPIQVPVLTLEERIARQNKIYGVVCVLEQEQIKLFDFKERRMRVIPNNFDISPRLYQYIWANEDGNEFDISDYKIKFSGIRHISTSDNQVLTWATSPNAEEMAQMSETSRAKFEGKLWSPYLGFLTDPRHLFNRNVAGREVWIAAAYAPAENCHFQLDRIDEERYQEDRYDYTPWMKEINGEMDPDEFGYDFAIPTCNFRRLKGYVVEHAVCIATDVRNPVHNEERLAKGSKPTCHVFFNRMHGIYRCLKPATLGGWYSHTFNDARKYEEYRHLSTYKAATVSTMQPVAAPLLTQVNNNRVEMEVEFDSKYLDRFDFFWDKFAGKVEVGPLISRFIKDWIQFPLTKAKNKSPKEYAICEERVKKGVTIRARVGTYAWHRTAESYPTQGAFSLLKVLLMKFEDNNEIIFQDLE</sequence>
<evidence type="ECO:0000313" key="3">
    <source>
        <dbReference type="EMBL" id="EGT58556.1"/>
    </source>
</evidence>
<gene>
    <name evidence="3" type="ORF">CAEBREN_22730</name>
</gene>
<dbReference type="eggNOG" id="ENOG502TM2V">
    <property type="taxonomic scope" value="Eukaryota"/>
</dbReference>
<evidence type="ECO:0000256" key="1">
    <source>
        <dbReference type="SAM" id="MobiDB-lite"/>
    </source>
</evidence>
<dbReference type="InParanoid" id="G0NDW6"/>
<feature type="domain" description="DUF7038" evidence="2">
    <location>
        <begin position="290"/>
        <end position="381"/>
    </location>
</feature>
<accession>G0NDW6</accession>
<organism evidence="4">
    <name type="scientific">Caenorhabditis brenneri</name>
    <name type="common">Nematode worm</name>
    <dbReference type="NCBI Taxonomy" id="135651"/>
    <lineage>
        <taxon>Eukaryota</taxon>
        <taxon>Metazoa</taxon>
        <taxon>Ecdysozoa</taxon>
        <taxon>Nematoda</taxon>
        <taxon>Chromadorea</taxon>
        <taxon>Rhabditida</taxon>
        <taxon>Rhabditina</taxon>
        <taxon>Rhabditomorpha</taxon>
        <taxon>Rhabditoidea</taxon>
        <taxon>Rhabditidae</taxon>
        <taxon>Peloderinae</taxon>
        <taxon>Caenorhabditis</taxon>
    </lineage>
</organism>
<dbReference type="Proteomes" id="UP000008068">
    <property type="component" value="Unassembled WGS sequence"/>
</dbReference>
<feature type="region of interest" description="Disordered" evidence="1">
    <location>
        <begin position="1"/>
        <end position="67"/>
    </location>
</feature>
<evidence type="ECO:0000313" key="4">
    <source>
        <dbReference type="Proteomes" id="UP000008068"/>
    </source>
</evidence>
<dbReference type="EMBL" id="GL379870">
    <property type="protein sequence ID" value="EGT58556.1"/>
    <property type="molecule type" value="Genomic_DNA"/>
</dbReference>
<keyword evidence="4" id="KW-1185">Reference proteome</keyword>
<name>G0NDW6_CAEBE</name>
<proteinExistence type="predicted"/>
<dbReference type="HOGENOM" id="CLU_442300_0_0_1"/>
<protein>
    <recommendedName>
        <fullName evidence="2">DUF7038 domain-containing protein</fullName>
    </recommendedName>
</protein>
<feature type="compositionally biased region" description="Basic residues" evidence="1">
    <location>
        <begin position="195"/>
        <end position="204"/>
    </location>
</feature>
<feature type="region of interest" description="Disordered" evidence="1">
    <location>
        <begin position="174"/>
        <end position="204"/>
    </location>
</feature>
<dbReference type="InterPro" id="IPR055466">
    <property type="entry name" value="DUF7038"/>
</dbReference>
<dbReference type="AlphaFoldDB" id="G0NDW6"/>